<dbReference type="InterPro" id="IPR017695">
    <property type="entry name" value="Se-dep_Mo_hydrolase_YqeB"/>
</dbReference>
<dbReference type="Gene3D" id="3.40.630.10">
    <property type="entry name" value="Zn peptidases"/>
    <property type="match status" value="1"/>
</dbReference>
<name>A0A6N3H9V2_CLOBU</name>
<accession>A0A6N3H9V2</accession>
<dbReference type="EMBL" id="CACRTU010000048">
    <property type="protein sequence ID" value="VYU73466.1"/>
    <property type="molecule type" value="Genomic_DNA"/>
</dbReference>
<reference evidence="1" key="1">
    <citation type="submission" date="2019-11" db="EMBL/GenBank/DDBJ databases">
        <authorList>
            <person name="Feng L."/>
        </authorList>
    </citation>
    <scope>NUCLEOTIDE SEQUENCE</scope>
    <source>
        <strain evidence="1">CButyricumLFYP62</strain>
    </source>
</reference>
<dbReference type="AlphaFoldDB" id="A0A6N3H9V2"/>
<evidence type="ECO:0008006" key="2">
    <source>
        <dbReference type="Google" id="ProtNLM"/>
    </source>
</evidence>
<dbReference type="NCBIfam" id="TIGR03309">
    <property type="entry name" value="matur_yqeB"/>
    <property type="match status" value="1"/>
</dbReference>
<sequence>MLPDSKQGDESMIILIKGAGDLATGIAHRLKVCGFDVIMTEIAMPTTVRRTVAFSQAVFDGIAEVEGVKGILVSDVNGAIKVIEEGNIPIVIDSKAELIKELKPHIVVDSIISKVNCGNTTINDAPIVIAVGPGFEAGIDCHCVIETQRGHYLGRTIYKGSAIANTGIPGNIGGYTVERIIRSFGDGFIKPMVEIGEHVEKGQVVAKVVNSLECDDSSEPVFAEISGIVRGMLQEGVKVHKGMKSGDIDPRCEKKHCFTISDKARSIGGGVLEAVLTLNKQLSK</sequence>
<proteinExistence type="predicted"/>
<gene>
    <name evidence="1" type="ORF">CBLFYP62_03648</name>
</gene>
<evidence type="ECO:0000313" key="1">
    <source>
        <dbReference type="EMBL" id="VYU73466.1"/>
    </source>
</evidence>
<organism evidence="1">
    <name type="scientific">Clostridium butyricum</name>
    <dbReference type="NCBI Taxonomy" id="1492"/>
    <lineage>
        <taxon>Bacteria</taxon>
        <taxon>Bacillati</taxon>
        <taxon>Bacillota</taxon>
        <taxon>Clostridia</taxon>
        <taxon>Eubacteriales</taxon>
        <taxon>Clostridiaceae</taxon>
        <taxon>Clostridium</taxon>
    </lineage>
</organism>
<protein>
    <recommendedName>
        <fullName evidence="2">EF2563 family selenium-dependent molybdenum hydroxylase system protein</fullName>
    </recommendedName>
</protein>